<dbReference type="PROSITE" id="PS00138">
    <property type="entry name" value="SUBTILASE_SER"/>
    <property type="match status" value="1"/>
</dbReference>
<dbReference type="PROSITE" id="PS00136">
    <property type="entry name" value="SUBTILASE_ASP"/>
    <property type="match status" value="1"/>
</dbReference>
<dbReference type="GO" id="GO:0004252">
    <property type="term" value="F:serine-type endopeptidase activity"/>
    <property type="evidence" value="ECO:0007669"/>
    <property type="project" value="UniProtKB-UniRule"/>
</dbReference>
<evidence type="ECO:0000313" key="9">
    <source>
        <dbReference type="Proteomes" id="UP000570361"/>
    </source>
</evidence>
<dbReference type="PRINTS" id="PR00723">
    <property type="entry name" value="SUBTILISIN"/>
</dbReference>
<proteinExistence type="inferred from homology"/>
<dbReference type="Proteomes" id="UP000570361">
    <property type="component" value="Unassembled WGS sequence"/>
</dbReference>
<keyword evidence="3 5" id="KW-0378">Hydrolase</keyword>
<protein>
    <submittedName>
        <fullName evidence="8">Major intracellular serine protease</fullName>
        <ecNumber evidence="8">3.4.21.-</ecNumber>
    </submittedName>
</protein>
<dbReference type="AlphaFoldDB" id="A0A7W5AUA6"/>
<dbReference type="InterPro" id="IPR023827">
    <property type="entry name" value="Peptidase_S8_Asp-AS"/>
</dbReference>
<keyword evidence="9" id="KW-1185">Reference proteome</keyword>
<dbReference type="EC" id="3.4.21.-" evidence="8"/>
<dbReference type="RefSeq" id="WP_183597531.1">
    <property type="nucleotide sequence ID" value="NZ_JACHXK010000002.1"/>
</dbReference>
<dbReference type="InterPro" id="IPR036852">
    <property type="entry name" value="Peptidase_S8/S53_dom_sf"/>
</dbReference>
<dbReference type="InterPro" id="IPR015500">
    <property type="entry name" value="Peptidase_S8_subtilisin-rel"/>
</dbReference>
<comment type="similarity">
    <text evidence="1 5 6">Belongs to the peptidase S8 family.</text>
</comment>
<dbReference type="PROSITE" id="PS00137">
    <property type="entry name" value="SUBTILASE_HIS"/>
    <property type="match status" value="1"/>
</dbReference>
<dbReference type="PANTHER" id="PTHR43399">
    <property type="entry name" value="SUBTILISIN-RELATED"/>
    <property type="match status" value="1"/>
</dbReference>
<evidence type="ECO:0000259" key="7">
    <source>
        <dbReference type="Pfam" id="PF00082"/>
    </source>
</evidence>
<feature type="active site" description="Charge relay system" evidence="5">
    <location>
        <position position="253"/>
    </location>
</feature>
<dbReference type="InterPro" id="IPR000209">
    <property type="entry name" value="Peptidase_S8/S53_dom"/>
</dbReference>
<dbReference type="PROSITE" id="PS51892">
    <property type="entry name" value="SUBTILASE"/>
    <property type="match status" value="1"/>
</dbReference>
<sequence length="311" mass="31924">MRMRLVPYELTALYDTYAAAYSEIPPGVFHIHAPEIWTEGYQGSGEVIAVLDTGCDVLHPDLAGQIIAGWNYTLEGGPNDLTDLHGHGTHVCGTIAALLNGSGVAGAAPQAKLLVIKVLNASGEGESAHLVNAINSAVGWRGPHGERVRIISLSLGGPGNDPNLQAAIVNAVVNCGVLVVCASGNSGDGNAFTPEIEYPGAYPEVVEVGAYDMSSGTVAAFSNTNSQVDLIAPGVGILSTYPRGQYAYMSGTSMAVPHVSAAAALLIQLFETTTGTALTEPQLFQLLVSCTESIGAPASAQGNGSLNLIAP</sequence>
<dbReference type="GO" id="GO:0006508">
    <property type="term" value="P:proteolysis"/>
    <property type="evidence" value="ECO:0007669"/>
    <property type="project" value="UniProtKB-KW"/>
</dbReference>
<gene>
    <name evidence="8" type="ORF">FHS18_000955</name>
</gene>
<dbReference type="InterPro" id="IPR034202">
    <property type="entry name" value="Subtilisin_Carlsberg-like"/>
</dbReference>
<dbReference type="InterPro" id="IPR051048">
    <property type="entry name" value="Peptidase_S8/S53_subtilisin"/>
</dbReference>
<dbReference type="Gene3D" id="3.40.50.200">
    <property type="entry name" value="Peptidase S8/S53 domain"/>
    <property type="match status" value="1"/>
</dbReference>
<reference evidence="8 9" key="1">
    <citation type="submission" date="2020-08" db="EMBL/GenBank/DDBJ databases">
        <title>Genomic Encyclopedia of Type Strains, Phase III (KMG-III): the genomes of soil and plant-associated and newly described type strains.</title>
        <authorList>
            <person name="Whitman W."/>
        </authorList>
    </citation>
    <scope>NUCLEOTIDE SEQUENCE [LARGE SCALE GENOMIC DNA]</scope>
    <source>
        <strain evidence="8 9">CECT 5862</strain>
    </source>
</reference>
<name>A0A7W5AUA6_9BACL</name>
<dbReference type="PANTHER" id="PTHR43399:SF4">
    <property type="entry name" value="CELL WALL-ASSOCIATED PROTEASE"/>
    <property type="match status" value="1"/>
</dbReference>
<feature type="active site" description="Charge relay system" evidence="5">
    <location>
        <position position="87"/>
    </location>
</feature>
<dbReference type="InterPro" id="IPR023828">
    <property type="entry name" value="Peptidase_S8_Ser-AS"/>
</dbReference>
<accession>A0A7W5AUA6</accession>
<dbReference type="InterPro" id="IPR022398">
    <property type="entry name" value="Peptidase_S8_His-AS"/>
</dbReference>
<evidence type="ECO:0000256" key="6">
    <source>
        <dbReference type="RuleBase" id="RU003355"/>
    </source>
</evidence>
<evidence type="ECO:0000256" key="2">
    <source>
        <dbReference type="ARBA" id="ARBA00022670"/>
    </source>
</evidence>
<feature type="domain" description="Peptidase S8/S53" evidence="7">
    <location>
        <begin position="43"/>
        <end position="304"/>
    </location>
</feature>
<comment type="caution">
    <text evidence="8">The sequence shown here is derived from an EMBL/GenBank/DDBJ whole genome shotgun (WGS) entry which is preliminary data.</text>
</comment>
<evidence type="ECO:0000256" key="4">
    <source>
        <dbReference type="ARBA" id="ARBA00022825"/>
    </source>
</evidence>
<feature type="active site" description="Charge relay system" evidence="5">
    <location>
        <position position="52"/>
    </location>
</feature>
<evidence type="ECO:0000256" key="1">
    <source>
        <dbReference type="ARBA" id="ARBA00011073"/>
    </source>
</evidence>
<organism evidence="8 9">
    <name type="scientific">Paenibacillus phyllosphaerae</name>
    <dbReference type="NCBI Taxonomy" id="274593"/>
    <lineage>
        <taxon>Bacteria</taxon>
        <taxon>Bacillati</taxon>
        <taxon>Bacillota</taxon>
        <taxon>Bacilli</taxon>
        <taxon>Bacillales</taxon>
        <taxon>Paenibacillaceae</taxon>
        <taxon>Paenibacillus</taxon>
    </lineage>
</organism>
<evidence type="ECO:0000256" key="3">
    <source>
        <dbReference type="ARBA" id="ARBA00022801"/>
    </source>
</evidence>
<dbReference type="Pfam" id="PF00082">
    <property type="entry name" value="Peptidase_S8"/>
    <property type="match status" value="1"/>
</dbReference>
<keyword evidence="4 5" id="KW-0720">Serine protease</keyword>
<evidence type="ECO:0000256" key="5">
    <source>
        <dbReference type="PROSITE-ProRule" id="PRU01240"/>
    </source>
</evidence>
<evidence type="ECO:0000313" key="8">
    <source>
        <dbReference type="EMBL" id="MBB3108903.1"/>
    </source>
</evidence>
<dbReference type="CDD" id="cd07477">
    <property type="entry name" value="Peptidases_S8_Subtilisin_subset"/>
    <property type="match status" value="1"/>
</dbReference>
<dbReference type="EMBL" id="JACHXK010000002">
    <property type="protein sequence ID" value="MBB3108903.1"/>
    <property type="molecule type" value="Genomic_DNA"/>
</dbReference>
<dbReference type="SUPFAM" id="SSF52743">
    <property type="entry name" value="Subtilisin-like"/>
    <property type="match status" value="1"/>
</dbReference>
<keyword evidence="2 5" id="KW-0645">Protease</keyword>